<evidence type="ECO:0000259" key="2">
    <source>
        <dbReference type="Pfam" id="PF01464"/>
    </source>
</evidence>
<dbReference type="InterPro" id="IPR013491">
    <property type="entry name" value="Tape_meas_N"/>
</dbReference>
<evidence type="ECO:0000313" key="4">
    <source>
        <dbReference type="EMBL" id="SJM96015.1"/>
    </source>
</evidence>
<dbReference type="InterPro" id="IPR023346">
    <property type="entry name" value="Lysozyme-like_dom_sf"/>
</dbReference>
<dbReference type="CDD" id="cd00254">
    <property type="entry name" value="LT-like"/>
    <property type="match status" value="1"/>
</dbReference>
<dbReference type="NCBIfam" id="TIGR02675">
    <property type="entry name" value="tape_meas_nterm"/>
    <property type="match status" value="1"/>
</dbReference>
<feature type="domain" description="Transglycosylase SLT" evidence="2">
    <location>
        <begin position="530"/>
        <end position="622"/>
    </location>
</feature>
<gene>
    <name evidence="4" type="ORF">CRENPOLYSF1_830013</name>
</gene>
<name>A0A1R4HIF8_9GAMM</name>
<dbReference type="RefSeq" id="WP_087145033.1">
    <property type="nucleotide sequence ID" value="NZ_FUKI01000163.1"/>
</dbReference>
<protein>
    <submittedName>
        <fullName evidence="4">Uncharacterized protein</fullName>
    </submittedName>
</protein>
<sequence>MSDLTIRVVINAVTDGLRAGVNQARADLNSLSTSVQSGVASAISTSTAAAQSAATAASSALTATTGTLTSITRSASTTVSSALTTVSSGISALSSTTSSAVNSALSTVSGGFNNLRSSANTAFSSMKGIFATLGVMALAKDILDTNREMESLRTQLESVTGSAEKGAQVFDRMLQLATDTPFEIKGLTKSYVMLKNFGLEPTAAVMDALTNQVSKLGGSADTLAGVTLALGQAWGKGKLQAQDINQMVERGVPVYDLLTKVTGKQSAELLKMSEAGEITRDIMEKLIAKMGEMAEGSNARAMETLNGKISILADSWHKFEDALLQDKSEGFIKKIVSNWSGWLDVLSDKLNDTNGNFEKLEKINERIASRKSVIRFFETDPVKATALAVATGTYKAEEENALKADLLERQKIIEAIKAERDAKRQAADADAKALADSKALAKQQMDMADHAKKVADWSEKYADNTQKMAAELAKAKAELGKDFTPAIEKAITDKFSLKHTAQDFGNHLDEALAKASKQFGFDLDKVQAKFAEAAKKYGIDENLLKAQAKQESGFNPTVKSGVGAVGLSQFMPDTAKRFGLTNSKDPIASIEAQAKYMALLLEKFNGRLDLALAGYNAGENRDSLKKGFIPHFPETQAYVKTILSSYDKAKQENGGSGRDTGLLAELESKTALLENQFKATVTTAESDIKLNVAQAEHESKTAIDALKRLKDSGAIGVNDYYAELTDQQEKAIKANLAAISQKLALAAKQFEQDKNTVTPEQLPTIEANYSANRAALLQQQKQFNDAILALYVENNAARLKENNAAALEDINRFEEHALERLALAKEDTQQQLALGEITQAEFLAKQQGFENRRYQIAKNAIALRRALISPENQPENTALNQQNNAEDRKHAANTKGNDDKVDLEKKQRFDNTFAPLKNALDQSINGILTGQQTIANAARHAAQSIALSYAQAFIKTKLMAAAQWAWEVAGFAGKEAKKKALLNASTVWETVQLVGKKAVLGAHWLWETFGFGTKEAVKVGTTVASEATQTAAVATGTVARTAIERTANAASSVMNATRAAQGAFAWVMAEIPWPFSVVLAPVAAAAAFAGTLAVGSAKGGEWQVDKNGAPYVLHENESVLPAGVAENFRNITQFVKNRVLHDEQATGLPDMTQHIQTAIKTGTLTGGWSVPQSLLTISHDAGQTAEHLAGKSRAVSVEQLNQLAGSVQKAQHSAPSKPVINKTENILHFNGVLSAEAFIKQNSSHIVKAANSEARKFNTGKR</sequence>
<accession>A0A1R4HIF8</accession>
<organism evidence="4 5">
    <name type="scientific">Crenothrix polyspora</name>
    <dbReference type="NCBI Taxonomy" id="360316"/>
    <lineage>
        <taxon>Bacteria</taxon>
        <taxon>Pseudomonadati</taxon>
        <taxon>Pseudomonadota</taxon>
        <taxon>Gammaproteobacteria</taxon>
        <taxon>Methylococcales</taxon>
        <taxon>Crenotrichaceae</taxon>
        <taxon>Crenothrix</taxon>
    </lineage>
</organism>
<dbReference type="Pfam" id="PF01464">
    <property type="entry name" value="SLT"/>
    <property type="match status" value="1"/>
</dbReference>
<dbReference type="Gene3D" id="1.10.530.10">
    <property type="match status" value="1"/>
</dbReference>
<dbReference type="Proteomes" id="UP000195667">
    <property type="component" value="Unassembled WGS sequence"/>
</dbReference>
<proteinExistence type="predicted"/>
<reference evidence="5" key="1">
    <citation type="submission" date="2017-02" db="EMBL/GenBank/DDBJ databases">
        <authorList>
            <person name="Daims H."/>
        </authorList>
    </citation>
    <scope>NUCLEOTIDE SEQUENCE [LARGE SCALE GENOMIC DNA]</scope>
</reference>
<dbReference type="Pfam" id="PF20155">
    <property type="entry name" value="TMP_3"/>
    <property type="match status" value="1"/>
</dbReference>
<evidence type="ECO:0000313" key="5">
    <source>
        <dbReference type="Proteomes" id="UP000195667"/>
    </source>
</evidence>
<dbReference type="InterPro" id="IPR053058">
    <property type="entry name" value="Mulikevirus_tape_measure"/>
</dbReference>
<dbReference type="InterPro" id="IPR008258">
    <property type="entry name" value="Transglycosylase_SLT_dom_1"/>
</dbReference>
<feature type="compositionally biased region" description="Polar residues" evidence="1">
    <location>
        <begin position="873"/>
        <end position="884"/>
    </location>
</feature>
<evidence type="ECO:0000259" key="3">
    <source>
        <dbReference type="Pfam" id="PF20155"/>
    </source>
</evidence>
<dbReference type="PANTHER" id="PTHR38812:SF2">
    <property type="entry name" value="MU-LIKE PROPHAGE FLUMU PROTEIN GP42"/>
    <property type="match status" value="1"/>
</dbReference>
<dbReference type="OrthoDB" id="6058417at2"/>
<keyword evidence="5" id="KW-1185">Reference proteome</keyword>
<feature type="region of interest" description="Disordered" evidence="1">
    <location>
        <begin position="873"/>
        <end position="904"/>
    </location>
</feature>
<feature type="domain" description="Tape measure protein N-terminal" evidence="3">
    <location>
        <begin position="141"/>
        <end position="319"/>
    </location>
</feature>
<dbReference type="EMBL" id="FUKI01000163">
    <property type="protein sequence ID" value="SJM96015.1"/>
    <property type="molecule type" value="Genomic_DNA"/>
</dbReference>
<evidence type="ECO:0000256" key="1">
    <source>
        <dbReference type="SAM" id="MobiDB-lite"/>
    </source>
</evidence>
<dbReference type="AlphaFoldDB" id="A0A1R4HIF8"/>
<dbReference type="SUPFAM" id="SSF53955">
    <property type="entry name" value="Lysozyme-like"/>
    <property type="match status" value="1"/>
</dbReference>
<feature type="compositionally biased region" description="Basic and acidic residues" evidence="1">
    <location>
        <begin position="885"/>
        <end position="904"/>
    </location>
</feature>
<dbReference type="PANTHER" id="PTHR38812">
    <property type="entry name" value="MU-LIKE PROPHAGE FLUMU PROTEIN GP42"/>
    <property type="match status" value="1"/>
</dbReference>